<evidence type="ECO:0000313" key="2">
    <source>
        <dbReference type="Proteomes" id="UP000230790"/>
    </source>
</evidence>
<dbReference type="Proteomes" id="UP000230790">
    <property type="component" value="Unassembled WGS sequence"/>
</dbReference>
<organism evidence="1 2">
    <name type="scientific">Candidatus Thermofonsia Clade 3 bacterium</name>
    <dbReference type="NCBI Taxonomy" id="2364212"/>
    <lineage>
        <taxon>Bacteria</taxon>
        <taxon>Bacillati</taxon>
        <taxon>Chloroflexota</taxon>
        <taxon>Candidatus Thermofontia</taxon>
        <taxon>Candidatus Thermofonsia Clade 3</taxon>
    </lineage>
</organism>
<reference evidence="1 2" key="1">
    <citation type="submission" date="2017-11" db="EMBL/GenBank/DDBJ databases">
        <title>Evolution of Phototrophy in the Chloroflexi Phylum Driven by Horizontal Gene Transfer.</title>
        <authorList>
            <person name="Ward L.M."/>
            <person name="Hemp J."/>
            <person name="Shih P.M."/>
            <person name="Mcglynn S.E."/>
            <person name="Fischer W."/>
        </authorList>
    </citation>
    <scope>NUCLEOTIDE SEQUENCE [LARGE SCALE GENOMIC DNA]</scope>
    <source>
        <strain evidence="1">JP3_7</strain>
    </source>
</reference>
<proteinExistence type="predicted"/>
<dbReference type="EMBL" id="PGTN01000119">
    <property type="protein sequence ID" value="PJF46635.1"/>
    <property type="molecule type" value="Genomic_DNA"/>
</dbReference>
<accession>A0A2M8Q9Z2</accession>
<dbReference type="AlphaFoldDB" id="A0A2M8Q9Z2"/>
<gene>
    <name evidence="1" type="ORF">CUN48_12810</name>
</gene>
<comment type="caution">
    <text evidence="1">The sequence shown here is derived from an EMBL/GenBank/DDBJ whole genome shotgun (WGS) entry which is preliminary data.</text>
</comment>
<name>A0A2M8Q9Z2_9CHLR</name>
<protein>
    <submittedName>
        <fullName evidence="1">Uncharacterized protein</fullName>
    </submittedName>
</protein>
<sequence>MPWLIARYQPTSLFSLKHSDATSTGGKSLLVPTPFAIRTALLDAAIRTAGVGIGPQAFNTIKSLRLAIRPPAYAAVTGALVKVLKPEREAAARGRAMQQTIAFREYVHLAGVLSLAFGGDEATLQAITPWLMQVNYFGKRGSFMQLLEQPTLQPELPSGFVSLNGNSTSFPVDGTLQLLDDYGPNLQFDQVNIYNDKTLKKTDRPQLRVVLPYRLRQSARSFTLYEALDDAAALP</sequence>
<evidence type="ECO:0000313" key="1">
    <source>
        <dbReference type="EMBL" id="PJF46635.1"/>
    </source>
</evidence>